<name>A0A8K0CFR4_IGNLU</name>
<dbReference type="GO" id="GO:0003677">
    <property type="term" value="F:DNA binding"/>
    <property type="evidence" value="ECO:0007669"/>
    <property type="project" value="InterPro"/>
</dbReference>
<dbReference type="InterPro" id="IPR036397">
    <property type="entry name" value="RNaseH_sf"/>
</dbReference>
<dbReference type="AlphaFoldDB" id="A0A8K0CFR4"/>
<feature type="compositionally biased region" description="Basic and acidic residues" evidence="1">
    <location>
        <begin position="30"/>
        <end position="47"/>
    </location>
</feature>
<evidence type="ECO:0000259" key="2">
    <source>
        <dbReference type="Pfam" id="PF01498"/>
    </source>
</evidence>
<feature type="domain" description="Transposase Tc1-like" evidence="2">
    <location>
        <begin position="51"/>
        <end position="110"/>
    </location>
</feature>
<evidence type="ECO:0000313" key="4">
    <source>
        <dbReference type="Proteomes" id="UP000801492"/>
    </source>
</evidence>
<dbReference type="GO" id="GO:0015074">
    <property type="term" value="P:DNA integration"/>
    <property type="evidence" value="ECO:0007669"/>
    <property type="project" value="InterPro"/>
</dbReference>
<accession>A0A8K0CFR4</accession>
<protein>
    <recommendedName>
        <fullName evidence="2">Transposase Tc1-like domain-containing protein</fullName>
    </recommendedName>
</protein>
<gene>
    <name evidence="3" type="ORF">ILUMI_20833</name>
</gene>
<evidence type="ECO:0000256" key="1">
    <source>
        <dbReference type="SAM" id="MobiDB-lite"/>
    </source>
</evidence>
<dbReference type="InterPro" id="IPR002492">
    <property type="entry name" value="Transposase_Tc1-like"/>
</dbReference>
<dbReference type="GO" id="GO:0006313">
    <property type="term" value="P:DNA transposition"/>
    <property type="evidence" value="ECO:0007669"/>
    <property type="project" value="InterPro"/>
</dbReference>
<reference evidence="3" key="1">
    <citation type="submission" date="2019-08" db="EMBL/GenBank/DDBJ databases">
        <title>The genome of the North American firefly Photinus pyralis.</title>
        <authorList>
            <consortium name="Photinus pyralis genome working group"/>
            <person name="Fallon T.R."/>
            <person name="Sander Lower S.E."/>
            <person name="Weng J.-K."/>
        </authorList>
    </citation>
    <scope>NUCLEOTIDE SEQUENCE</scope>
    <source>
        <strain evidence="3">TRF0915ILg1</strain>
        <tissue evidence="3">Whole body</tissue>
    </source>
</reference>
<dbReference type="Pfam" id="PF01498">
    <property type="entry name" value="HTH_Tnp_Tc3_2"/>
    <property type="match status" value="1"/>
</dbReference>
<dbReference type="EMBL" id="VTPC01089963">
    <property type="protein sequence ID" value="KAF2885364.1"/>
    <property type="molecule type" value="Genomic_DNA"/>
</dbReference>
<organism evidence="3 4">
    <name type="scientific">Ignelater luminosus</name>
    <name type="common">Cucubano</name>
    <name type="synonym">Pyrophorus luminosus</name>
    <dbReference type="NCBI Taxonomy" id="2038154"/>
    <lineage>
        <taxon>Eukaryota</taxon>
        <taxon>Metazoa</taxon>
        <taxon>Ecdysozoa</taxon>
        <taxon>Arthropoda</taxon>
        <taxon>Hexapoda</taxon>
        <taxon>Insecta</taxon>
        <taxon>Pterygota</taxon>
        <taxon>Neoptera</taxon>
        <taxon>Endopterygota</taxon>
        <taxon>Coleoptera</taxon>
        <taxon>Polyphaga</taxon>
        <taxon>Elateriformia</taxon>
        <taxon>Elateroidea</taxon>
        <taxon>Elateridae</taxon>
        <taxon>Agrypninae</taxon>
        <taxon>Pyrophorini</taxon>
        <taxon>Ignelater</taxon>
    </lineage>
</organism>
<evidence type="ECO:0000313" key="3">
    <source>
        <dbReference type="EMBL" id="KAF2885364.1"/>
    </source>
</evidence>
<sequence>MVLDSANVAKIVAIIEDGRVFNMKTNSFNRRPDSGRKRSTTPRDDRFTQTTASRNRHLTAVSHRNELRRVRPVNVSLSLIRRRLYETNLSARRPLEKPELLLHHRRARLRKNERYAACTFSPKVPFGAENAHTGLAFVENGSMTPARYIKDILLPHVVQYGPFVGNNVILMQNNANPHTPRVVREFLDEVDIMGNGLAWA</sequence>
<comment type="caution">
    <text evidence="3">The sequence shown here is derived from an EMBL/GenBank/DDBJ whole genome shotgun (WGS) entry which is preliminary data.</text>
</comment>
<feature type="region of interest" description="Disordered" evidence="1">
    <location>
        <begin position="25"/>
        <end position="51"/>
    </location>
</feature>
<dbReference type="OrthoDB" id="6759524at2759"/>
<dbReference type="Proteomes" id="UP000801492">
    <property type="component" value="Unassembled WGS sequence"/>
</dbReference>
<proteinExistence type="predicted"/>
<keyword evidence="4" id="KW-1185">Reference proteome</keyword>
<dbReference type="Gene3D" id="3.30.420.10">
    <property type="entry name" value="Ribonuclease H-like superfamily/Ribonuclease H"/>
    <property type="match status" value="1"/>
</dbReference>